<keyword evidence="1" id="KW-0175">Coiled coil</keyword>
<evidence type="ECO:0000256" key="1">
    <source>
        <dbReference type="SAM" id="Coils"/>
    </source>
</evidence>
<proteinExistence type="predicted"/>
<gene>
    <name evidence="2" type="ORF">GCM10007855_10670</name>
</gene>
<dbReference type="Proteomes" id="UP001156660">
    <property type="component" value="Unassembled WGS sequence"/>
</dbReference>
<dbReference type="EMBL" id="BSOU01000003">
    <property type="protein sequence ID" value="GLR74193.1"/>
    <property type="molecule type" value="Genomic_DNA"/>
</dbReference>
<evidence type="ECO:0000313" key="3">
    <source>
        <dbReference type="Proteomes" id="UP001156660"/>
    </source>
</evidence>
<comment type="caution">
    <text evidence="2">The sequence shown here is derived from an EMBL/GenBank/DDBJ whole genome shotgun (WGS) entry which is preliminary data.</text>
</comment>
<name>A0ABQ6AJ30_9GAMM</name>
<evidence type="ECO:0000313" key="2">
    <source>
        <dbReference type="EMBL" id="GLR74193.1"/>
    </source>
</evidence>
<protein>
    <submittedName>
        <fullName evidence="2">Uncharacterized protein</fullName>
    </submittedName>
</protein>
<feature type="coiled-coil region" evidence="1">
    <location>
        <begin position="23"/>
        <end position="50"/>
    </location>
</feature>
<reference evidence="3" key="1">
    <citation type="journal article" date="2019" name="Int. J. Syst. Evol. Microbiol.">
        <title>The Global Catalogue of Microorganisms (GCM) 10K type strain sequencing project: providing services to taxonomists for standard genome sequencing and annotation.</title>
        <authorList>
            <consortium name="The Broad Institute Genomics Platform"/>
            <consortium name="The Broad Institute Genome Sequencing Center for Infectious Disease"/>
            <person name="Wu L."/>
            <person name="Ma J."/>
        </authorList>
    </citation>
    <scope>NUCLEOTIDE SEQUENCE [LARGE SCALE GENOMIC DNA]</scope>
    <source>
        <strain evidence="3">NBRC 105001</strain>
    </source>
</reference>
<keyword evidence="3" id="KW-1185">Reference proteome</keyword>
<accession>A0ABQ6AJ30</accession>
<sequence length="70" mass="7858">MIMHELNEKFIGIIMTNSAAKSASTIQKEMEELKARLNQSSQTMHGSKNKPESTELLSLMIKSTATFEKN</sequence>
<organism evidence="2 3">
    <name type="scientific">Aliivibrio sifiae</name>
    <dbReference type="NCBI Taxonomy" id="566293"/>
    <lineage>
        <taxon>Bacteria</taxon>
        <taxon>Pseudomonadati</taxon>
        <taxon>Pseudomonadota</taxon>
        <taxon>Gammaproteobacteria</taxon>
        <taxon>Vibrionales</taxon>
        <taxon>Vibrionaceae</taxon>
        <taxon>Aliivibrio</taxon>
    </lineage>
</organism>